<gene>
    <name evidence="2" type="ORF">CC86DRAFT_265490</name>
</gene>
<dbReference type="PANTHER" id="PTHR39474:SF1">
    <property type="entry name" value="FUNGAL SPECIFIC TRANSCRIPTION FACTOR"/>
    <property type="match status" value="1"/>
</dbReference>
<sequence>TQPSTSTPKSDQNIEQHPSSGAPLSLPEPGKDTTTTSIDMSKGGETVKLDHLGPLVVNKDGTLSRISNWADMSDIERQNTVRVLGKRNQLRREALRAKQGE</sequence>
<dbReference type="PANTHER" id="PTHR39474">
    <property type="entry name" value="UNNAMED PRODUCT"/>
    <property type="match status" value="1"/>
</dbReference>
<keyword evidence="3" id="KW-1185">Reference proteome</keyword>
<dbReference type="OrthoDB" id="4590138at2759"/>
<protein>
    <submittedName>
        <fullName evidence="2">Uncharacterized protein</fullName>
    </submittedName>
</protein>
<reference evidence="2" key="1">
    <citation type="journal article" date="2020" name="Stud. Mycol.">
        <title>101 Dothideomycetes genomes: a test case for predicting lifestyles and emergence of pathogens.</title>
        <authorList>
            <person name="Haridas S."/>
            <person name="Albert R."/>
            <person name="Binder M."/>
            <person name="Bloem J."/>
            <person name="Labutti K."/>
            <person name="Salamov A."/>
            <person name="Andreopoulos B."/>
            <person name="Baker S."/>
            <person name="Barry K."/>
            <person name="Bills G."/>
            <person name="Bluhm B."/>
            <person name="Cannon C."/>
            <person name="Castanera R."/>
            <person name="Culley D."/>
            <person name="Daum C."/>
            <person name="Ezra D."/>
            <person name="Gonzalez J."/>
            <person name="Henrissat B."/>
            <person name="Kuo A."/>
            <person name="Liang C."/>
            <person name="Lipzen A."/>
            <person name="Lutzoni F."/>
            <person name="Magnuson J."/>
            <person name="Mondo S."/>
            <person name="Nolan M."/>
            <person name="Ohm R."/>
            <person name="Pangilinan J."/>
            <person name="Park H.-J."/>
            <person name="Ramirez L."/>
            <person name="Alfaro M."/>
            <person name="Sun H."/>
            <person name="Tritt A."/>
            <person name="Yoshinaga Y."/>
            <person name="Zwiers L.-H."/>
            <person name="Turgeon B."/>
            <person name="Goodwin S."/>
            <person name="Spatafora J."/>
            <person name="Crous P."/>
            <person name="Grigoriev I."/>
        </authorList>
    </citation>
    <scope>NUCLEOTIDE SEQUENCE</scope>
    <source>
        <strain evidence="2">CBS 113818</strain>
    </source>
</reference>
<feature type="region of interest" description="Disordered" evidence="1">
    <location>
        <begin position="1"/>
        <end position="45"/>
    </location>
</feature>
<dbReference type="AlphaFoldDB" id="A0A6A6ZW25"/>
<evidence type="ECO:0000313" key="2">
    <source>
        <dbReference type="EMBL" id="KAF2824535.1"/>
    </source>
</evidence>
<feature type="non-terminal residue" evidence="2">
    <location>
        <position position="101"/>
    </location>
</feature>
<feature type="non-terminal residue" evidence="2">
    <location>
        <position position="1"/>
    </location>
</feature>
<evidence type="ECO:0000256" key="1">
    <source>
        <dbReference type="SAM" id="MobiDB-lite"/>
    </source>
</evidence>
<feature type="compositionally biased region" description="Polar residues" evidence="1">
    <location>
        <begin position="1"/>
        <end position="19"/>
    </location>
</feature>
<dbReference type="EMBL" id="MU006230">
    <property type="protein sequence ID" value="KAF2824535.1"/>
    <property type="molecule type" value="Genomic_DNA"/>
</dbReference>
<accession>A0A6A6ZW25</accession>
<proteinExistence type="predicted"/>
<name>A0A6A6ZW25_9PLEO</name>
<evidence type="ECO:0000313" key="3">
    <source>
        <dbReference type="Proteomes" id="UP000799424"/>
    </source>
</evidence>
<organism evidence="2 3">
    <name type="scientific">Ophiobolus disseminans</name>
    <dbReference type="NCBI Taxonomy" id="1469910"/>
    <lineage>
        <taxon>Eukaryota</taxon>
        <taxon>Fungi</taxon>
        <taxon>Dikarya</taxon>
        <taxon>Ascomycota</taxon>
        <taxon>Pezizomycotina</taxon>
        <taxon>Dothideomycetes</taxon>
        <taxon>Pleosporomycetidae</taxon>
        <taxon>Pleosporales</taxon>
        <taxon>Pleosporineae</taxon>
        <taxon>Phaeosphaeriaceae</taxon>
        <taxon>Ophiobolus</taxon>
    </lineage>
</organism>
<dbReference type="Proteomes" id="UP000799424">
    <property type="component" value="Unassembled WGS sequence"/>
</dbReference>